<evidence type="ECO:0000256" key="1">
    <source>
        <dbReference type="SAM" id="MobiDB-lite"/>
    </source>
</evidence>
<dbReference type="AlphaFoldDB" id="X0X865"/>
<evidence type="ECO:0000313" key="2">
    <source>
        <dbReference type="EMBL" id="GAG31592.1"/>
    </source>
</evidence>
<proteinExistence type="predicted"/>
<accession>X0X865</accession>
<reference evidence="2" key="1">
    <citation type="journal article" date="2014" name="Front. Microbiol.">
        <title>High frequency of phylogenetically diverse reductive dehalogenase-homologous genes in deep subseafloor sedimentary metagenomes.</title>
        <authorList>
            <person name="Kawai M."/>
            <person name="Futagami T."/>
            <person name="Toyoda A."/>
            <person name="Takaki Y."/>
            <person name="Nishi S."/>
            <person name="Hori S."/>
            <person name="Arai W."/>
            <person name="Tsubouchi T."/>
            <person name="Morono Y."/>
            <person name="Uchiyama I."/>
            <person name="Ito T."/>
            <person name="Fujiyama A."/>
            <person name="Inagaki F."/>
            <person name="Takami H."/>
        </authorList>
    </citation>
    <scope>NUCLEOTIDE SEQUENCE</scope>
    <source>
        <strain evidence="2">Expedition CK06-06</strain>
    </source>
</reference>
<feature type="region of interest" description="Disordered" evidence="1">
    <location>
        <begin position="1"/>
        <end position="50"/>
    </location>
</feature>
<sequence>HMTEEMEDVVSAPVCGTPKRADRDKENPDENKDDETPLDKGEAAKPEVADPTTLLAMLNGCKKSFVEIAGLDGKSKPEKSKAWEHFIKILFMTDEAYSDDQFTMDMLTTVNDALNAGLTDEIKAELGID</sequence>
<organism evidence="2">
    <name type="scientific">marine sediment metagenome</name>
    <dbReference type="NCBI Taxonomy" id="412755"/>
    <lineage>
        <taxon>unclassified sequences</taxon>
        <taxon>metagenomes</taxon>
        <taxon>ecological metagenomes</taxon>
    </lineage>
</organism>
<dbReference type="EMBL" id="BARS01044018">
    <property type="protein sequence ID" value="GAG31592.1"/>
    <property type="molecule type" value="Genomic_DNA"/>
</dbReference>
<feature type="compositionally biased region" description="Basic and acidic residues" evidence="1">
    <location>
        <begin position="19"/>
        <end position="48"/>
    </location>
</feature>
<feature type="non-terminal residue" evidence="2">
    <location>
        <position position="1"/>
    </location>
</feature>
<comment type="caution">
    <text evidence="2">The sequence shown here is derived from an EMBL/GenBank/DDBJ whole genome shotgun (WGS) entry which is preliminary data.</text>
</comment>
<gene>
    <name evidence="2" type="ORF">S01H1_66561</name>
</gene>
<name>X0X865_9ZZZZ</name>
<protein>
    <submittedName>
        <fullName evidence="2">Uncharacterized protein</fullName>
    </submittedName>
</protein>